<dbReference type="InterPro" id="IPR004316">
    <property type="entry name" value="SWEET_rpt"/>
</dbReference>
<evidence type="ECO:0000256" key="6">
    <source>
        <dbReference type="ARBA" id="ARBA00022692"/>
    </source>
</evidence>
<reference evidence="12" key="1">
    <citation type="journal article" date="2020" name="Nat. Commun.">
        <title>Genome assembly of wild tea tree DASZ reveals pedigree and selection history of tea varieties.</title>
        <authorList>
            <person name="Zhang W."/>
            <person name="Zhang Y."/>
            <person name="Qiu H."/>
            <person name="Guo Y."/>
            <person name="Wan H."/>
            <person name="Zhang X."/>
            <person name="Scossa F."/>
            <person name="Alseekh S."/>
            <person name="Zhang Q."/>
            <person name="Wang P."/>
            <person name="Xu L."/>
            <person name="Schmidt M.H."/>
            <person name="Jia X."/>
            <person name="Li D."/>
            <person name="Zhu A."/>
            <person name="Guo F."/>
            <person name="Chen W."/>
            <person name="Ni D."/>
            <person name="Usadel B."/>
            <person name="Fernie A.R."/>
            <person name="Wen W."/>
        </authorList>
    </citation>
    <scope>NUCLEOTIDE SEQUENCE [LARGE SCALE GENOMIC DNA]</scope>
    <source>
        <strain evidence="12">cv. G240</strain>
    </source>
</reference>
<dbReference type="Gene3D" id="1.20.1280.290">
    <property type="match status" value="1"/>
</dbReference>
<evidence type="ECO:0000313" key="11">
    <source>
        <dbReference type="EMBL" id="KAF5931642.1"/>
    </source>
</evidence>
<accession>A0A7J7FTJ1</accession>
<dbReference type="GO" id="GO:0051119">
    <property type="term" value="F:sugar transmembrane transporter activity"/>
    <property type="evidence" value="ECO:0007669"/>
    <property type="project" value="InterPro"/>
</dbReference>
<keyword evidence="12" id="KW-1185">Reference proteome</keyword>
<dbReference type="FunFam" id="1.20.1280.290:FF:000003">
    <property type="entry name" value="Bidirectional sugar transporter SWEET"/>
    <property type="match status" value="1"/>
</dbReference>
<comment type="caution">
    <text evidence="11">The sequence shown here is derived from an EMBL/GenBank/DDBJ whole genome shotgun (WGS) entry which is preliminary data.</text>
</comment>
<feature type="transmembrane region" description="Helical" evidence="10">
    <location>
        <begin position="729"/>
        <end position="750"/>
    </location>
</feature>
<name>A0A7J7FTJ1_CAMSI</name>
<dbReference type="PANTHER" id="PTHR10791">
    <property type="entry name" value="RAG1-ACTIVATING PROTEIN 1"/>
    <property type="match status" value="1"/>
</dbReference>
<evidence type="ECO:0000256" key="7">
    <source>
        <dbReference type="ARBA" id="ARBA00022737"/>
    </source>
</evidence>
<keyword evidence="4" id="KW-1003">Cell membrane</keyword>
<gene>
    <name evidence="11" type="ORF">HYC85_027813</name>
</gene>
<dbReference type="EMBL" id="JACBKZ010000014">
    <property type="protein sequence ID" value="KAF5931642.1"/>
    <property type="molecule type" value="Genomic_DNA"/>
</dbReference>
<evidence type="ECO:0000256" key="5">
    <source>
        <dbReference type="ARBA" id="ARBA00022597"/>
    </source>
</evidence>
<evidence type="ECO:0000256" key="3">
    <source>
        <dbReference type="ARBA" id="ARBA00022448"/>
    </source>
</evidence>
<keyword evidence="9 10" id="KW-0472">Membrane</keyword>
<dbReference type="InterPro" id="IPR036691">
    <property type="entry name" value="Endo/exonu/phosph_ase_sf"/>
</dbReference>
<keyword evidence="7" id="KW-0677">Repeat</keyword>
<dbReference type="AlphaFoldDB" id="A0A7J7FTJ1"/>
<dbReference type="Pfam" id="PF03083">
    <property type="entry name" value="MtN3_slv"/>
    <property type="match status" value="1"/>
</dbReference>
<evidence type="ECO:0000256" key="8">
    <source>
        <dbReference type="ARBA" id="ARBA00022989"/>
    </source>
</evidence>
<dbReference type="SUPFAM" id="SSF56219">
    <property type="entry name" value="DNase I-like"/>
    <property type="match status" value="1"/>
</dbReference>
<dbReference type="GO" id="GO:0005886">
    <property type="term" value="C:plasma membrane"/>
    <property type="evidence" value="ECO:0007669"/>
    <property type="project" value="UniProtKB-SubCell"/>
</dbReference>
<evidence type="ECO:0000256" key="10">
    <source>
        <dbReference type="SAM" id="Phobius"/>
    </source>
</evidence>
<dbReference type="PANTHER" id="PTHR10791:SF22">
    <property type="entry name" value="BIDIRECTIONAL SUGAR TRANSPORTER SWEET11"/>
    <property type="match status" value="1"/>
</dbReference>
<keyword evidence="3" id="KW-0813">Transport</keyword>
<proteinExistence type="inferred from homology"/>
<comment type="subcellular location">
    <subcellularLocation>
        <location evidence="1">Cell membrane</location>
        <topology evidence="1">Multi-pass membrane protein</topology>
    </subcellularLocation>
</comment>
<comment type="similarity">
    <text evidence="2">Belongs to the SWEET sugar transporter family.</text>
</comment>
<feature type="transmembrane region" description="Helical" evidence="10">
    <location>
        <begin position="617"/>
        <end position="636"/>
    </location>
</feature>
<feature type="transmembrane region" description="Helical" evidence="10">
    <location>
        <begin position="701"/>
        <end position="723"/>
    </location>
</feature>
<evidence type="ECO:0000256" key="2">
    <source>
        <dbReference type="ARBA" id="ARBA00007809"/>
    </source>
</evidence>
<dbReference type="InterPro" id="IPR047664">
    <property type="entry name" value="SWEET"/>
</dbReference>
<feature type="transmembrane region" description="Helical" evidence="10">
    <location>
        <begin position="643"/>
        <end position="662"/>
    </location>
</feature>
<evidence type="ECO:0000313" key="12">
    <source>
        <dbReference type="Proteomes" id="UP000593564"/>
    </source>
</evidence>
<organism evidence="11 12">
    <name type="scientific">Camellia sinensis</name>
    <name type="common">Tea plant</name>
    <name type="synonym">Thea sinensis</name>
    <dbReference type="NCBI Taxonomy" id="4442"/>
    <lineage>
        <taxon>Eukaryota</taxon>
        <taxon>Viridiplantae</taxon>
        <taxon>Streptophyta</taxon>
        <taxon>Embryophyta</taxon>
        <taxon>Tracheophyta</taxon>
        <taxon>Spermatophyta</taxon>
        <taxon>Magnoliopsida</taxon>
        <taxon>eudicotyledons</taxon>
        <taxon>Gunneridae</taxon>
        <taxon>Pentapetalae</taxon>
        <taxon>asterids</taxon>
        <taxon>Ericales</taxon>
        <taxon>Theaceae</taxon>
        <taxon>Camellia</taxon>
    </lineage>
</organism>
<keyword evidence="8 10" id="KW-1133">Transmembrane helix</keyword>
<protein>
    <recommendedName>
        <fullName evidence="13">Bidirectional sugar transporter SWEET</fullName>
    </recommendedName>
</protein>
<evidence type="ECO:0000256" key="1">
    <source>
        <dbReference type="ARBA" id="ARBA00004651"/>
    </source>
</evidence>
<reference evidence="11 12" key="2">
    <citation type="submission" date="2020-07" db="EMBL/GenBank/DDBJ databases">
        <title>Genome assembly of wild tea tree DASZ reveals pedigree and selection history of tea varieties.</title>
        <authorList>
            <person name="Zhang W."/>
        </authorList>
    </citation>
    <scope>NUCLEOTIDE SEQUENCE [LARGE SCALE GENOMIC DNA]</scope>
    <source>
        <strain evidence="12">cv. G240</strain>
        <tissue evidence="11">Leaf</tissue>
    </source>
</reference>
<dbReference type="Gene3D" id="3.60.10.10">
    <property type="entry name" value="Endonuclease/exonuclease/phosphatase"/>
    <property type="match status" value="1"/>
</dbReference>
<evidence type="ECO:0000256" key="4">
    <source>
        <dbReference type="ARBA" id="ARBA00022475"/>
    </source>
</evidence>
<sequence length="848" mass="96128">MGKIKQLVRERNVDVLLLQESKRSSVDASFVKSIWPYEEMEFMGVDSEGSAGGLLSIWRPEVFKLTDCCCSKNFVLLSGRQFTWCNTVEGERWSRIDRFLLDSRWLEIFSFKQWGLPRTVSDHCPILLKEDERDWGPKPFKFLNPWLAHPSFMPAVKQIWENNQVSGWAGFRLMRKLRDLRSHLRIWNKEVFGNIDALLKSAEEELHEWDLQAESGSLDDASIRSRREARSLVWKLCRDKARLWHQKSRVLWAQNGDKNTSRQRKNLLDSVCVEGECLEEPAQIKQAVVRHFSKQFKECWSARPKLSGPFKVINSEAAAKLEVEFTEAEILVAIQDCDGNKAPGPDGLPLGANPRRKSTWDPVVAKFQKKLSSWKRRLLSFAGRLTLIKSALSNLPLYFLSIFKMPKGIVKAISKIQANFLWGSSAASRKVHMVKWREVTKGKNQGGLGIRDLGVVNECLLLKWWWRYGSEDTALWKVVICSSLSTEKEDTLQQMCAKIDASGRWQLQFRRSLLAWEEEELQRLVVSRRLHWWFAEALVCIKEGWLGQRSLDGHAGELCAGFGLWAALVYFWPVLLNSAAGHAGSDLPGTAGYVVLFCCKVVGYLVCCSAQKTGVMLLYNAVGLLQSVCGLVADLVWVKAVSLLLLGTGWFGLIFILTNFLTRGQARLHIVGWFCLVFSVCVFAAPLNIMKQVIRTKSVEFMPFYLSLSLTFSAIMWFFYGILRKDLNISIPNVIGFILGVLQMILYAIYKNGKKVEEQGPHVVEERQTEVVEEAVEQCIDVSAKPNRSRNGNGVRRGGTVKPNPALKLIRNHKSTPHSTLWGGGRKIALIGSTRAGLYQVSQIAIPK</sequence>
<keyword evidence="5" id="KW-0762">Sugar transport</keyword>
<dbReference type="Proteomes" id="UP000593564">
    <property type="component" value="Unassembled WGS sequence"/>
</dbReference>
<evidence type="ECO:0000256" key="9">
    <source>
        <dbReference type="ARBA" id="ARBA00023136"/>
    </source>
</evidence>
<feature type="transmembrane region" description="Helical" evidence="10">
    <location>
        <begin position="668"/>
        <end position="689"/>
    </location>
</feature>
<evidence type="ECO:0008006" key="13">
    <source>
        <dbReference type="Google" id="ProtNLM"/>
    </source>
</evidence>
<keyword evidence="6 10" id="KW-0812">Transmembrane</keyword>